<keyword evidence="3" id="KW-1185">Reference proteome</keyword>
<proteinExistence type="predicted"/>
<dbReference type="OrthoDB" id="3210378at2759"/>
<accession>A0A5N6Z462</accession>
<feature type="compositionally biased region" description="Basic and acidic residues" evidence="1">
    <location>
        <begin position="596"/>
        <end position="608"/>
    </location>
</feature>
<dbReference type="EMBL" id="ML739130">
    <property type="protein sequence ID" value="KAE8352444.1"/>
    <property type="molecule type" value="Genomic_DNA"/>
</dbReference>
<name>A0A5N6Z462_9EURO</name>
<dbReference type="AlphaFoldDB" id="A0A5N6Z462"/>
<evidence type="ECO:0000313" key="2">
    <source>
        <dbReference type="EMBL" id="KAE8352444.1"/>
    </source>
</evidence>
<evidence type="ECO:0008006" key="4">
    <source>
        <dbReference type="Google" id="ProtNLM"/>
    </source>
</evidence>
<reference evidence="3" key="1">
    <citation type="submission" date="2019-04" db="EMBL/GenBank/DDBJ databases">
        <title>Friends and foes A comparative genomics studyof 23 Aspergillus species from section Flavi.</title>
        <authorList>
            <consortium name="DOE Joint Genome Institute"/>
            <person name="Kjaerbolling I."/>
            <person name="Vesth T."/>
            <person name="Frisvad J.C."/>
            <person name="Nybo J.L."/>
            <person name="Theobald S."/>
            <person name="Kildgaard S."/>
            <person name="Isbrandt T."/>
            <person name="Kuo A."/>
            <person name="Sato A."/>
            <person name="Lyhne E.K."/>
            <person name="Kogle M.E."/>
            <person name="Wiebenga A."/>
            <person name="Kun R.S."/>
            <person name="Lubbers R.J."/>
            <person name="Makela M.R."/>
            <person name="Barry K."/>
            <person name="Chovatia M."/>
            <person name="Clum A."/>
            <person name="Daum C."/>
            <person name="Haridas S."/>
            <person name="He G."/>
            <person name="LaButti K."/>
            <person name="Lipzen A."/>
            <person name="Mondo S."/>
            <person name="Riley R."/>
            <person name="Salamov A."/>
            <person name="Simmons B.A."/>
            <person name="Magnuson J.K."/>
            <person name="Henrissat B."/>
            <person name="Mortensen U.H."/>
            <person name="Larsen T.O."/>
            <person name="Devries R.P."/>
            <person name="Grigoriev I.V."/>
            <person name="Machida M."/>
            <person name="Baker S.E."/>
            <person name="Andersen M.R."/>
        </authorList>
    </citation>
    <scope>NUCLEOTIDE SEQUENCE [LARGE SCALE GENOMIC DNA]</scope>
    <source>
        <strain evidence="3">CBS 553.77</strain>
    </source>
</reference>
<feature type="region of interest" description="Disordered" evidence="1">
    <location>
        <begin position="589"/>
        <end position="610"/>
    </location>
</feature>
<sequence>MSVVASRPEGAVVPYSPIPHQSHGYKDPYTVTVQPVSSRTSSISSFKSNYSVSTAPTLYSSISPSPSSHLCDSAASLDKILESKFKRLPPAVLNNILNQLESLHTGSNQNGCLTCYQRDLHALSLTCRTMEKMVRPKLYNCIHIIGNDSQAQLKKYRMKRGSRLKLLRRTLRERKLLANLVLELRVPQMDFLFTQGKQSTQWQEYRDLVASVVMVCPNLERLLGLSIPYNHQFDRLTHALSTRRKLKEHTWLLGEATDVSEGSPRSTSCPGSLGPSQMFEFLDHHVLWTNLETLALCGISGNNALEPSIFLRMFNLLPSLRNLCVANFDAAAFADSTLLCLPPLESLRLENLPGITDRGLSQYTSRRESQSLKSLTLIEENIESLLVISKILTSLPQLERFKIVQTHKCPTLSSDGIVFQPLFASSSLKYLHWDIACPNPNTALTRLDYAPFVKPPKHINTPNSHLAQSIISDGFPRLETLRAPSDIEPPGVLQAVCQPIPHGQALLQPDRYSLPRSSHGSVNTRPMALPAGNNLTSARIRAQTFIDMAAKDIETGMRVLVTDHSDGYVPDNALEDLSDDDLEIEMDESVEWDSVEQQRDDKPPENRDGPIIICDFRMPAYMGRIGSRKKGRDVSIPRFILHPDIQGQEADGGLVGWKHILESNQSLTYAAGFGLHCIGNKSNSGTLPDEPPSPASTTASRFGFGGITRSSTFGTSPNNTPITPSTPMSFSSPTTLLWAKDTCTGAWNYSHKAGRDWWSHVERERPGDVNIIDVKRLF</sequence>
<gene>
    <name evidence="2" type="ORF">BDV28DRAFT_125311</name>
</gene>
<evidence type="ECO:0000256" key="1">
    <source>
        <dbReference type="SAM" id="MobiDB-lite"/>
    </source>
</evidence>
<organism evidence="2 3">
    <name type="scientific">Aspergillus coremiiformis</name>
    <dbReference type="NCBI Taxonomy" id="138285"/>
    <lineage>
        <taxon>Eukaryota</taxon>
        <taxon>Fungi</taxon>
        <taxon>Dikarya</taxon>
        <taxon>Ascomycota</taxon>
        <taxon>Pezizomycotina</taxon>
        <taxon>Eurotiomycetes</taxon>
        <taxon>Eurotiomycetidae</taxon>
        <taxon>Eurotiales</taxon>
        <taxon>Aspergillaceae</taxon>
        <taxon>Aspergillus</taxon>
        <taxon>Aspergillus subgen. Circumdati</taxon>
    </lineage>
</organism>
<dbReference type="Proteomes" id="UP000327118">
    <property type="component" value="Unassembled WGS sequence"/>
</dbReference>
<evidence type="ECO:0000313" key="3">
    <source>
        <dbReference type="Proteomes" id="UP000327118"/>
    </source>
</evidence>
<protein>
    <recommendedName>
        <fullName evidence="4">F-box domain-containing protein</fullName>
    </recommendedName>
</protein>